<dbReference type="GO" id="GO:0003700">
    <property type="term" value="F:DNA-binding transcription factor activity"/>
    <property type="evidence" value="ECO:0007669"/>
    <property type="project" value="InterPro"/>
</dbReference>
<dbReference type="InterPro" id="IPR036388">
    <property type="entry name" value="WH-like_DNA-bd_sf"/>
</dbReference>
<dbReference type="InterPro" id="IPR036390">
    <property type="entry name" value="WH_DNA-bd_sf"/>
</dbReference>
<dbReference type="PANTHER" id="PTHR33164:SF89">
    <property type="entry name" value="MARR FAMILY REGULATORY PROTEIN"/>
    <property type="match status" value="1"/>
</dbReference>
<evidence type="ECO:0000313" key="2">
    <source>
        <dbReference type="EMBL" id="CUA94184.1"/>
    </source>
</evidence>
<protein>
    <submittedName>
        <fullName evidence="2">MarR family</fullName>
    </submittedName>
</protein>
<proteinExistence type="predicted"/>
<dbReference type="InterPro" id="IPR039422">
    <property type="entry name" value="MarR/SlyA-like"/>
</dbReference>
<dbReference type="AlphaFoldDB" id="A0A0K6HTG8"/>
<dbReference type="SUPFAM" id="SSF46785">
    <property type="entry name" value="Winged helix' DNA-binding domain"/>
    <property type="match status" value="1"/>
</dbReference>
<dbReference type="Gene3D" id="1.10.10.10">
    <property type="entry name" value="Winged helix-like DNA-binding domain superfamily/Winged helix DNA-binding domain"/>
    <property type="match status" value="1"/>
</dbReference>
<dbReference type="OrthoDB" id="9812268at2"/>
<name>A0A0K6HTG8_9HYPH</name>
<dbReference type="InterPro" id="IPR000835">
    <property type="entry name" value="HTH_MarR-typ"/>
</dbReference>
<accession>A0A0K6HTG8</accession>
<dbReference type="PANTHER" id="PTHR33164">
    <property type="entry name" value="TRANSCRIPTIONAL REGULATOR, MARR FAMILY"/>
    <property type="match status" value="1"/>
</dbReference>
<dbReference type="RefSeq" id="WP_055454923.1">
    <property type="nucleotide sequence ID" value="NZ_CYHE01000003.1"/>
</dbReference>
<dbReference type="GO" id="GO:0006950">
    <property type="term" value="P:response to stress"/>
    <property type="evidence" value="ECO:0007669"/>
    <property type="project" value="TreeGrafter"/>
</dbReference>
<organism evidence="2 3">
    <name type="scientific">Pannonibacter indicus</name>
    <dbReference type="NCBI Taxonomy" id="466044"/>
    <lineage>
        <taxon>Bacteria</taxon>
        <taxon>Pseudomonadati</taxon>
        <taxon>Pseudomonadota</taxon>
        <taxon>Alphaproteobacteria</taxon>
        <taxon>Hyphomicrobiales</taxon>
        <taxon>Stappiaceae</taxon>
        <taxon>Pannonibacter</taxon>
    </lineage>
</organism>
<evidence type="ECO:0000313" key="3">
    <source>
        <dbReference type="Proteomes" id="UP000183900"/>
    </source>
</evidence>
<dbReference type="PROSITE" id="PS50995">
    <property type="entry name" value="HTH_MARR_2"/>
    <property type="match status" value="1"/>
</dbReference>
<feature type="domain" description="HTH marR-type" evidence="1">
    <location>
        <begin position="1"/>
        <end position="116"/>
    </location>
</feature>
<dbReference type="Pfam" id="PF01047">
    <property type="entry name" value="MarR"/>
    <property type="match status" value="1"/>
</dbReference>
<reference evidence="3" key="1">
    <citation type="submission" date="2015-08" db="EMBL/GenBank/DDBJ databases">
        <authorList>
            <person name="Varghese N."/>
        </authorList>
    </citation>
    <scope>NUCLEOTIDE SEQUENCE [LARGE SCALE GENOMIC DNA]</scope>
    <source>
        <strain evidence="3">DSM 23407</strain>
    </source>
</reference>
<dbReference type="SMART" id="SM00347">
    <property type="entry name" value="HTH_MARR"/>
    <property type="match status" value="1"/>
</dbReference>
<dbReference type="Proteomes" id="UP000183900">
    <property type="component" value="Unassembled WGS sequence"/>
</dbReference>
<keyword evidence="3" id="KW-1185">Reference proteome</keyword>
<evidence type="ECO:0000259" key="1">
    <source>
        <dbReference type="PROSITE" id="PS50995"/>
    </source>
</evidence>
<sequence length="116" mass="13097">MAVEIRASQALRLWHEVNLELVRDGEQDLSARQMTILLTVYLEPPPHTVRGLAAKLNVTKPAITRALDTLGSMRLLSRKRDEADKRNVIITRTVEGALYLDRLGDLVSEKAKELPR</sequence>
<gene>
    <name evidence="2" type="ORF">Ga0061067_10376</name>
</gene>
<dbReference type="EMBL" id="CYHE01000003">
    <property type="protein sequence ID" value="CUA94184.1"/>
    <property type="molecule type" value="Genomic_DNA"/>
</dbReference>